<evidence type="ECO:0000313" key="6">
    <source>
        <dbReference type="Proteomes" id="UP001597110"/>
    </source>
</evidence>
<protein>
    <submittedName>
        <fullName evidence="5">Winged helix-turn-helix domain-containing protein</fullName>
    </submittedName>
</protein>
<reference evidence="6" key="1">
    <citation type="journal article" date="2019" name="Int. J. Syst. Evol. Microbiol.">
        <title>The Global Catalogue of Microorganisms (GCM) 10K type strain sequencing project: providing services to taxonomists for standard genome sequencing and annotation.</title>
        <authorList>
            <consortium name="The Broad Institute Genomics Platform"/>
            <consortium name="The Broad Institute Genome Sequencing Center for Infectious Disease"/>
            <person name="Wu L."/>
            <person name="Ma J."/>
        </authorList>
    </citation>
    <scope>NUCLEOTIDE SEQUENCE [LARGE SCALE GENOMIC DNA]</scope>
    <source>
        <strain evidence="6">CCUG 55585</strain>
    </source>
</reference>
<proteinExistence type="predicted"/>
<dbReference type="Pfam" id="PF00486">
    <property type="entry name" value="Trans_reg_C"/>
    <property type="match status" value="1"/>
</dbReference>
<keyword evidence="6" id="KW-1185">Reference proteome</keyword>
<dbReference type="SUPFAM" id="SSF48452">
    <property type="entry name" value="TPR-like"/>
    <property type="match status" value="1"/>
</dbReference>
<feature type="region of interest" description="Disordered" evidence="3">
    <location>
        <begin position="129"/>
        <end position="160"/>
    </location>
</feature>
<evidence type="ECO:0000313" key="5">
    <source>
        <dbReference type="EMBL" id="MFD0725331.1"/>
    </source>
</evidence>
<dbReference type="InterPro" id="IPR036388">
    <property type="entry name" value="WH-like_DNA-bd_sf"/>
</dbReference>
<feature type="DNA-binding region" description="OmpR/PhoB-type" evidence="2">
    <location>
        <begin position="14"/>
        <end position="110"/>
    </location>
</feature>
<feature type="domain" description="OmpR/PhoB-type" evidence="4">
    <location>
        <begin position="14"/>
        <end position="110"/>
    </location>
</feature>
<dbReference type="Gene3D" id="1.10.10.10">
    <property type="entry name" value="Winged helix-like DNA-binding domain superfamily/Winged helix DNA-binding domain"/>
    <property type="match status" value="1"/>
</dbReference>
<evidence type="ECO:0000256" key="1">
    <source>
        <dbReference type="ARBA" id="ARBA00023125"/>
    </source>
</evidence>
<dbReference type="RefSeq" id="WP_386822946.1">
    <property type="nucleotide sequence ID" value="NZ_JBHTIF010000001.1"/>
</dbReference>
<evidence type="ECO:0000256" key="3">
    <source>
        <dbReference type="SAM" id="MobiDB-lite"/>
    </source>
</evidence>
<accession>A0ABW2YCE9</accession>
<evidence type="ECO:0000256" key="2">
    <source>
        <dbReference type="PROSITE-ProRule" id="PRU01091"/>
    </source>
</evidence>
<name>A0ABW2YCE9_9GAMM</name>
<keyword evidence="1 2" id="KW-0238">DNA-binding</keyword>
<dbReference type="PROSITE" id="PS51755">
    <property type="entry name" value="OMPR_PHOB"/>
    <property type="match status" value="1"/>
</dbReference>
<dbReference type="InterPro" id="IPR011990">
    <property type="entry name" value="TPR-like_helical_dom_sf"/>
</dbReference>
<dbReference type="CDD" id="cd00383">
    <property type="entry name" value="trans_reg_C"/>
    <property type="match status" value="1"/>
</dbReference>
<dbReference type="InterPro" id="IPR001867">
    <property type="entry name" value="OmpR/PhoB-type_DNA-bd"/>
</dbReference>
<comment type="caution">
    <text evidence="5">The sequence shown here is derived from an EMBL/GenBank/DDBJ whole genome shotgun (WGS) entry which is preliminary data.</text>
</comment>
<dbReference type="SUPFAM" id="SSF46894">
    <property type="entry name" value="C-terminal effector domain of the bipartite response regulators"/>
    <property type="match status" value="1"/>
</dbReference>
<dbReference type="Proteomes" id="UP001597110">
    <property type="component" value="Unassembled WGS sequence"/>
</dbReference>
<organism evidence="5 6">
    <name type="scientific">Lysobacter brunescens</name>
    <dbReference type="NCBI Taxonomy" id="262323"/>
    <lineage>
        <taxon>Bacteria</taxon>
        <taxon>Pseudomonadati</taxon>
        <taxon>Pseudomonadota</taxon>
        <taxon>Gammaproteobacteria</taxon>
        <taxon>Lysobacterales</taxon>
        <taxon>Lysobacteraceae</taxon>
        <taxon>Lysobacter</taxon>
    </lineage>
</organism>
<gene>
    <name evidence="5" type="ORF">ACFQ0E_06905</name>
</gene>
<sequence>MNSNQPSPAPGPRPAGYAIGDLLVEPHLRRVRRPEGDIELTQRVFDLLQAFIDAPFVLHSREALFQRVWGTLHIEDTNLTQNISILRKALGDERKHWIRTVSRTGYCFEPPHEIEIVQDARDLAARPLGQAAATAAQDAGPDEAPSAPSTETPAPTAAPPYRASPLRIAAAVLIAMASLLVPSASPKTLAVDATLATTGLSIGIVLTQTDLARNDTEREATRLLREWVRWKLSRLPAVILIEEQHLISGRPIPGYYLDMNVVVSPDAPTQHVFEFAFRPIYDVAPAGGGSPDEGPAADYAHRLVLEGNAARLPAMVDRASNDILRRILPQRRNDHWPALAMDTEAAHRFAAAAAATRRQAPEALRLLEAAVRSAPEFGPARLLLASELAERRHYRQASEQAQLALTHTAPMPVDAAMLVTAEADALIPSRSAEALKLYRQFHLANPSRMEFLFRQALIHQWNLRPEDAYELLSLDEWERETGPLQIRRLVARADAAFLLGYLHQSDNSATEAISRIEGGQGGSLADLAMAKYLSARVAAQLYAQDDPGTPFTEVASLFDRAAHDYQASIARYYEAVFRDDLRLIEQRLAQSVELAQSYGDPLNEVWPQRMIGPHYLWSGHREKSRAALETGVSAASRAGALPLRDLLEMDLVIMAIEDLDMQESIQRTERLRNNHLWTKYRYRSANFASQVLALRGRYREALSVLDASLGDESRAQRWDMPKSELSLTACTRMSALLFTGAGAAAIAQSQSCGDDVLVAFTSAQIALLGRDTEAARRHLQEARKEIDSPPEDGTDIVELAGLASLLIRLGDVDAARRALEETRTGDVGVIDTRTQVEVDLAWAELSAANGDWATAQRQADALRARIPAEALHYLNRLALLDIARLQAQGEREEARKRASELDETARRNGDAVTRAELQRISGGIFGTTLGLNK</sequence>
<dbReference type="SMART" id="SM00862">
    <property type="entry name" value="Trans_reg_C"/>
    <property type="match status" value="1"/>
</dbReference>
<dbReference type="InterPro" id="IPR016032">
    <property type="entry name" value="Sig_transdc_resp-reg_C-effctor"/>
</dbReference>
<dbReference type="EMBL" id="JBHTIF010000001">
    <property type="protein sequence ID" value="MFD0725331.1"/>
    <property type="molecule type" value="Genomic_DNA"/>
</dbReference>
<evidence type="ECO:0000259" key="4">
    <source>
        <dbReference type="PROSITE" id="PS51755"/>
    </source>
</evidence>